<reference evidence="3 4" key="1">
    <citation type="submission" date="2015-09" db="EMBL/GenBank/DDBJ databases">
        <title>Draft genome of a European isolate of the apple canker pathogen Neonectria ditissima.</title>
        <authorList>
            <person name="Gomez-Cortecero A."/>
            <person name="Harrison R.J."/>
            <person name="Armitage A.D."/>
        </authorList>
    </citation>
    <scope>NUCLEOTIDE SEQUENCE [LARGE SCALE GENOMIC DNA]</scope>
    <source>
        <strain evidence="3 4">R09/05</strain>
    </source>
</reference>
<dbReference type="CDD" id="cd00067">
    <property type="entry name" value="GAL4"/>
    <property type="match status" value="1"/>
</dbReference>
<evidence type="ECO:0000313" key="4">
    <source>
        <dbReference type="Proteomes" id="UP000050424"/>
    </source>
</evidence>
<protein>
    <recommendedName>
        <fullName evidence="5">Zn(2)-C6 fungal-type domain-containing protein</fullName>
    </recommendedName>
</protein>
<accession>A0A0P7B8U8</accession>
<dbReference type="InterPro" id="IPR036864">
    <property type="entry name" value="Zn2-C6_fun-type_DNA-bd_sf"/>
</dbReference>
<keyword evidence="1" id="KW-0539">Nucleus</keyword>
<dbReference type="EMBL" id="LKCW01000189">
    <property type="protein sequence ID" value="KPM36816.1"/>
    <property type="molecule type" value="Genomic_DNA"/>
</dbReference>
<evidence type="ECO:0000256" key="1">
    <source>
        <dbReference type="ARBA" id="ARBA00023242"/>
    </source>
</evidence>
<feature type="compositionally biased region" description="Basic and acidic residues" evidence="2">
    <location>
        <begin position="345"/>
        <end position="355"/>
    </location>
</feature>
<gene>
    <name evidence="3" type="ORF">AK830_g9760</name>
</gene>
<dbReference type="GO" id="GO:0000981">
    <property type="term" value="F:DNA-binding transcription factor activity, RNA polymerase II-specific"/>
    <property type="evidence" value="ECO:0007669"/>
    <property type="project" value="InterPro"/>
</dbReference>
<feature type="compositionally biased region" description="Acidic residues" evidence="2">
    <location>
        <begin position="330"/>
        <end position="340"/>
    </location>
</feature>
<evidence type="ECO:0000256" key="2">
    <source>
        <dbReference type="SAM" id="MobiDB-lite"/>
    </source>
</evidence>
<organism evidence="3 4">
    <name type="scientific">Neonectria ditissima</name>
    <dbReference type="NCBI Taxonomy" id="78410"/>
    <lineage>
        <taxon>Eukaryota</taxon>
        <taxon>Fungi</taxon>
        <taxon>Dikarya</taxon>
        <taxon>Ascomycota</taxon>
        <taxon>Pezizomycotina</taxon>
        <taxon>Sordariomycetes</taxon>
        <taxon>Hypocreomycetidae</taxon>
        <taxon>Hypocreales</taxon>
        <taxon>Nectriaceae</taxon>
        <taxon>Neonectria</taxon>
    </lineage>
</organism>
<dbReference type="InterPro" id="IPR001138">
    <property type="entry name" value="Zn2Cys6_DnaBD"/>
</dbReference>
<dbReference type="AlphaFoldDB" id="A0A0P7B8U8"/>
<name>A0A0P7B8U8_9HYPO</name>
<dbReference type="SUPFAM" id="SSF57701">
    <property type="entry name" value="Zn2/Cys6 DNA-binding domain"/>
    <property type="match status" value="1"/>
</dbReference>
<sequence>MATTKHILERPEPDAGRPISVDPPLGLMSRVSALACRRRAAAYNKADAEQTAKRAVVLAAECADEEKLSAKVKECITEEVAKYIRIGEHIRASNARIEARENHSRSLHGRTDAEIERLMESAIDAEIQVGLQQRKDEDAEQFSKRILMLEQALAGLTLLLNSRKALQRVRYLDGHPVNMVGWQPKFMPPEQPRFSRTGKCLQCRAKRIRCSHARVSFRRWDYEHACTRCRMHGDPCMIKDPDDPDEDDSYDFADPEMKVPEEGERRAALAKELMDSRRRDGVIKPFPAWHSNDNPDNKTDWTFNPKTWADVLEDRPTKWLTWPSDTTQTDQEEDCEEESQQVEYQEVKCQEEESP</sequence>
<comment type="caution">
    <text evidence="3">The sequence shown here is derived from an EMBL/GenBank/DDBJ whole genome shotgun (WGS) entry which is preliminary data.</text>
</comment>
<feature type="region of interest" description="Disordered" evidence="2">
    <location>
        <begin position="1"/>
        <end position="21"/>
    </location>
</feature>
<proteinExistence type="predicted"/>
<feature type="region of interest" description="Disordered" evidence="2">
    <location>
        <begin position="319"/>
        <end position="355"/>
    </location>
</feature>
<dbReference type="OrthoDB" id="5093197at2759"/>
<keyword evidence="4" id="KW-1185">Reference proteome</keyword>
<dbReference type="Proteomes" id="UP000050424">
    <property type="component" value="Unassembled WGS sequence"/>
</dbReference>
<dbReference type="GO" id="GO:0008270">
    <property type="term" value="F:zinc ion binding"/>
    <property type="evidence" value="ECO:0007669"/>
    <property type="project" value="InterPro"/>
</dbReference>
<evidence type="ECO:0000313" key="3">
    <source>
        <dbReference type="EMBL" id="KPM36816.1"/>
    </source>
</evidence>
<evidence type="ECO:0008006" key="5">
    <source>
        <dbReference type="Google" id="ProtNLM"/>
    </source>
</evidence>
<feature type="compositionally biased region" description="Basic and acidic residues" evidence="2">
    <location>
        <begin position="1"/>
        <end position="15"/>
    </location>
</feature>